<dbReference type="Proteomes" id="UP000054683">
    <property type="component" value="Unassembled WGS sequence"/>
</dbReference>
<protein>
    <submittedName>
        <fullName evidence="1">Uncharacterized protein</fullName>
    </submittedName>
</protein>
<proteinExistence type="predicted"/>
<name>A0A158FAH5_9BURK</name>
<dbReference type="AlphaFoldDB" id="A0A158FAH5"/>
<evidence type="ECO:0000313" key="1">
    <source>
        <dbReference type="EMBL" id="SAL16794.1"/>
    </source>
</evidence>
<dbReference type="EMBL" id="FCOK02000004">
    <property type="protein sequence ID" value="SAL16794.1"/>
    <property type="molecule type" value="Genomic_DNA"/>
</dbReference>
<evidence type="ECO:0000313" key="2">
    <source>
        <dbReference type="Proteomes" id="UP000054683"/>
    </source>
</evidence>
<gene>
    <name evidence="1" type="ORF">AWB69_00870</name>
</gene>
<accession>A0A158FAH5</accession>
<reference evidence="1 2" key="1">
    <citation type="submission" date="2016-01" db="EMBL/GenBank/DDBJ databases">
        <authorList>
            <person name="Oliw E.H."/>
        </authorList>
    </citation>
    <scope>NUCLEOTIDE SEQUENCE [LARGE SCALE GENOMIC DNA]</scope>
    <source>
        <strain evidence="1">LMG 27134</strain>
    </source>
</reference>
<organism evidence="1 2">
    <name type="scientific">Caballeronia udeis</name>
    <dbReference type="NCBI Taxonomy" id="1232866"/>
    <lineage>
        <taxon>Bacteria</taxon>
        <taxon>Pseudomonadati</taxon>
        <taxon>Pseudomonadota</taxon>
        <taxon>Betaproteobacteria</taxon>
        <taxon>Burkholderiales</taxon>
        <taxon>Burkholderiaceae</taxon>
        <taxon>Caballeronia</taxon>
    </lineage>
</organism>
<sequence length="86" mass="9678">MHYPGGIQAITLYRDHFILAIHEDSPLANSAGVSPAQWRDCVLRYLSRTLGHSKSGAGGAFSRDWVSGPDGWPQYWLAFRQEEMSR</sequence>